<sequence>MLDSLIQIQVQLEKIYKRRKTPQKSSQEVTYMLQQINKNHYEDYQTIFFSYFLGYKSYLTQKLLALSVSKDQNSYLQLLKHYAKVLDCFVISEMGAAQLTDGYFILEDYKIIQASGDQKKIQNYIKIKENLIQLYKNSYNL</sequence>
<organism evidence="1 2">
    <name type="scientific">Pseudocohnilembus persalinus</name>
    <name type="common">Ciliate</name>
    <dbReference type="NCBI Taxonomy" id="266149"/>
    <lineage>
        <taxon>Eukaryota</taxon>
        <taxon>Sar</taxon>
        <taxon>Alveolata</taxon>
        <taxon>Ciliophora</taxon>
        <taxon>Intramacronucleata</taxon>
        <taxon>Oligohymenophorea</taxon>
        <taxon>Scuticociliatia</taxon>
        <taxon>Philasterida</taxon>
        <taxon>Pseudocohnilembidae</taxon>
        <taxon>Pseudocohnilembus</taxon>
    </lineage>
</organism>
<dbReference type="EMBL" id="LDAU01000210">
    <property type="protein sequence ID" value="KRW99541.1"/>
    <property type="molecule type" value="Genomic_DNA"/>
</dbReference>
<dbReference type="Proteomes" id="UP000054937">
    <property type="component" value="Unassembled WGS sequence"/>
</dbReference>
<dbReference type="AlphaFoldDB" id="A0A0V0QBE3"/>
<proteinExistence type="predicted"/>
<evidence type="ECO:0000313" key="1">
    <source>
        <dbReference type="EMBL" id="KRW99541.1"/>
    </source>
</evidence>
<comment type="caution">
    <text evidence="1">The sequence shown here is derived from an EMBL/GenBank/DDBJ whole genome shotgun (WGS) entry which is preliminary data.</text>
</comment>
<gene>
    <name evidence="1" type="ORF">PPERSA_02399</name>
</gene>
<reference evidence="1 2" key="1">
    <citation type="journal article" date="2015" name="Sci. Rep.">
        <title>Genome of the facultative scuticociliatosis pathogen Pseudocohnilembus persalinus provides insight into its virulence through horizontal gene transfer.</title>
        <authorList>
            <person name="Xiong J."/>
            <person name="Wang G."/>
            <person name="Cheng J."/>
            <person name="Tian M."/>
            <person name="Pan X."/>
            <person name="Warren A."/>
            <person name="Jiang C."/>
            <person name="Yuan D."/>
            <person name="Miao W."/>
        </authorList>
    </citation>
    <scope>NUCLEOTIDE SEQUENCE [LARGE SCALE GENOMIC DNA]</scope>
    <source>
        <strain evidence="1">36N120E</strain>
    </source>
</reference>
<evidence type="ECO:0000313" key="2">
    <source>
        <dbReference type="Proteomes" id="UP000054937"/>
    </source>
</evidence>
<accession>A0A0V0QBE3</accession>
<keyword evidence="2" id="KW-1185">Reference proteome</keyword>
<protein>
    <submittedName>
        <fullName evidence="1">Uncharacterized protein</fullName>
    </submittedName>
</protein>
<name>A0A0V0QBE3_PSEPJ</name>
<dbReference type="InParanoid" id="A0A0V0QBE3"/>